<dbReference type="OrthoDB" id="9790710at2"/>
<dbReference type="AlphaFoldDB" id="A0A150XVS2"/>
<dbReference type="STRING" id="296218.AWN68_13880"/>
<evidence type="ECO:0000259" key="2">
    <source>
        <dbReference type="Pfam" id="PF13579"/>
    </source>
</evidence>
<name>A0A150XVS2_9BACT</name>
<keyword evidence="4" id="KW-1185">Reference proteome</keyword>
<dbReference type="SUPFAM" id="SSF53756">
    <property type="entry name" value="UDP-Glycosyltransferase/glycogen phosphorylase"/>
    <property type="match status" value="1"/>
</dbReference>
<dbReference type="EMBL" id="LRDB01000002">
    <property type="protein sequence ID" value="KYG82869.1"/>
    <property type="molecule type" value="Genomic_DNA"/>
</dbReference>
<dbReference type="Gene3D" id="3.40.50.2000">
    <property type="entry name" value="Glycogen Phosphorylase B"/>
    <property type="match status" value="2"/>
</dbReference>
<dbReference type="Proteomes" id="UP000075615">
    <property type="component" value="Unassembled WGS sequence"/>
</dbReference>
<comment type="caution">
    <text evidence="3">The sequence shown here is derived from an EMBL/GenBank/DDBJ whole genome shotgun (WGS) entry which is preliminary data.</text>
</comment>
<evidence type="ECO:0000259" key="1">
    <source>
        <dbReference type="Pfam" id="PF00534"/>
    </source>
</evidence>
<dbReference type="InterPro" id="IPR028098">
    <property type="entry name" value="Glyco_trans_4-like_N"/>
</dbReference>
<dbReference type="Pfam" id="PF00534">
    <property type="entry name" value="Glycos_transf_1"/>
    <property type="match status" value="1"/>
</dbReference>
<dbReference type="Pfam" id="PF13579">
    <property type="entry name" value="Glyco_trans_4_4"/>
    <property type="match status" value="1"/>
</dbReference>
<dbReference type="GO" id="GO:0016757">
    <property type="term" value="F:glycosyltransferase activity"/>
    <property type="evidence" value="ECO:0007669"/>
    <property type="project" value="InterPro"/>
</dbReference>
<accession>A0A150XVS2</accession>
<feature type="domain" description="Glycosyl transferase family 1" evidence="1">
    <location>
        <begin position="200"/>
        <end position="362"/>
    </location>
</feature>
<evidence type="ECO:0008006" key="5">
    <source>
        <dbReference type="Google" id="ProtNLM"/>
    </source>
</evidence>
<organism evidence="3 4">
    <name type="scientific">Roseivirga echinicomitans</name>
    <dbReference type="NCBI Taxonomy" id="296218"/>
    <lineage>
        <taxon>Bacteria</taxon>
        <taxon>Pseudomonadati</taxon>
        <taxon>Bacteroidota</taxon>
        <taxon>Cytophagia</taxon>
        <taxon>Cytophagales</taxon>
        <taxon>Roseivirgaceae</taxon>
        <taxon>Roseivirga</taxon>
    </lineage>
</organism>
<dbReference type="InterPro" id="IPR001296">
    <property type="entry name" value="Glyco_trans_1"/>
</dbReference>
<dbReference type="PANTHER" id="PTHR12526:SF630">
    <property type="entry name" value="GLYCOSYLTRANSFERASE"/>
    <property type="match status" value="1"/>
</dbReference>
<dbReference type="PANTHER" id="PTHR12526">
    <property type="entry name" value="GLYCOSYLTRANSFERASE"/>
    <property type="match status" value="1"/>
</dbReference>
<feature type="domain" description="Glycosyltransferase subfamily 4-like N-terminal" evidence="2">
    <location>
        <begin position="38"/>
        <end position="178"/>
    </location>
</feature>
<gene>
    <name evidence="3" type="ORF">AWN68_13880</name>
</gene>
<sequence length="390" mass="44185">MINENKRPLKLLRLTTVPMSLSLLLNGQFAYFQSVGFNVEVGSAVGPEIERIIQKENVVHHQFPFSREISPLRDLKALFLMVRFLRNNTFDIVHTHTPKAGLIGMMAAWFCKVPVRMHTVAGLPLMEAKGIKKRVLMLVERITYHCATKVYPNSFAQKEYIHKNIFSKGEKLKVIGNGSSNGINCDYFQPSSALNEKAKQIRSELKIPFDKHVAIFVGRVTGDKGINELVNAFKTLEDLDLILVGPLESELSPLEATVMNEIEENPKIHLVGFQSDVRPYLLASDFLVFPSYREGFPNAPMQSGAMGLPCIVSDINGCNEIIINEANGLLIPPKNVEAIRLAILRLMEEPTLMGKLTHNARSMIVERYDQRFLWEALHLEYQDQTRRYVH</sequence>
<evidence type="ECO:0000313" key="4">
    <source>
        <dbReference type="Proteomes" id="UP000075615"/>
    </source>
</evidence>
<protein>
    <recommendedName>
        <fullName evidence="5">Glycosyl transferase family 1</fullName>
    </recommendedName>
</protein>
<dbReference type="CDD" id="cd03808">
    <property type="entry name" value="GT4_CapM-like"/>
    <property type="match status" value="1"/>
</dbReference>
<proteinExistence type="predicted"/>
<reference evidence="3 4" key="1">
    <citation type="submission" date="2016-01" db="EMBL/GenBank/DDBJ databases">
        <title>Genome sequencing of Roseivirga echinicomitans KMM 6058.</title>
        <authorList>
            <person name="Selvaratnam C."/>
            <person name="Thevarajoo S."/>
            <person name="Goh K.M."/>
            <person name="Ee R."/>
            <person name="Chan K.-G."/>
            <person name="Chong C.S."/>
        </authorList>
    </citation>
    <scope>NUCLEOTIDE SEQUENCE [LARGE SCALE GENOMIC DNA]</scope>
    <source>
        <strain evidence="3 4">KMM 6058</strain>
    </source>
</reference>
<evidence type="ECO:0000313" key="3">
    <source>
        <dbReference type="EMBL" id="KYG82869.1"/>
    </source>
</evidence>